<dbReference type="EMBL" id="GG657755">
    <property type="protein sequence ID" value="EFL29415.1"/>
    <property type="molecule type" value="Genomic_DNA"/>
</dbReference>
<accession>D9WWY7</accession>
<dbReference type="AlphaFoldDB" id="D9WWY7"/>
<protein>
    <submittedName>
        <fullName evidence="1">Uncharacterized protein</fullName>
    </submittedName>
</protein>
<sequence length="155" mass="16867">MAGLLHSQKNSCACIYNWAMLEEPTRGGPTATRRNPLGAAMPVITAARIPRQPTGQLPTEIDLTTLPDVLQQVIETALEGARNAPDNDEYFRHMATAILAAGIHTRHGELARCACDCMCDVLYDADDPDGHLFHNGTREIPQCPACADDHRGTTF</sequence>
<proteinExistence type="predicted"/>
<gene>
    <name evidence="1" type="ORF">SSOG_09129</name>
</gene>
<keyword evidence="2" id="KW-1185">Reference proteome</keyword>
<organism evidence="1 2">
    <name type="scientific">Streptomyces himastatinicus ATCC 53653</name>
    <dbReference type="NCBI Taxonomy" id="457427"/>
    <lineage>
        <taxon>Bacteria</taxon>
        <taxon>Bacillati</taxon>
        <taxon>Actinomycetota</taxon>
        <taxon>Actinomycetes</taxon>
        <taxon>Kitasatosporales</taxon>
        <taxon>Streptomycetaceae</taxon>
        <taxon>Streptomyces</taxon>
        <taxon>Streptomyces violaceusniger group</taxon>
    </lineage>
</organism>
<reference evidence="1 2" key="1">
    <citation type="submission" date="2009-02" db="EMBL/GenBank/DDBJ databases">
        <title>Annotation of Streptomyces hygroscopicus strain ATCC 53653.</title>
        <authorList>
            <consortium name="The Broad Institute Genome Sequencing Platform"/>
            <consortium name="Broad Institute Microbial Sequencing Center"/>
            <person name="Fischbach M."/>
            <person name="Godfrey P."/>
            <person name="Ward D."/>
            <person name="Young S."/>
            <person name="Zeng Q."/>
            <person name="Koehrsen M."/>
            <person name="Alvarado L."/>
            <person name="Berlin A.M."/>
            <person name="Bochicchio J."/>
            <person name="Borenstein D."/>
            <person name="Chapman S.B."/>
            <person name="Chen Z."/>
            <person name="Engels R."/>
            <person name="Freedman E."/>
            <person name="Gellesch M."/>
            <person name="Goldberg J."/>
            <person name="Griggs A."/>
            <person name="Gujja S."/>
            <person name="Heilman E.R."/>
            <person name="Heiman D.I."/>
            <person name="Hepburn T.A."/>
            <person name="Howarth C."/>
            <person name="Jen D."/>
            <person name="Larson L."/>
            <person name="Lewis B."/>
            <person name="Mehta T."/>
            <person name="Park D."/>
            <person name="Pearson M."/>
            <person name="Richards J."/>
            <person name="Roberts A."/>
            <person name="Saif S."/>
            <person name="Shea T.D."/>
            <person name="Shenoy N."/>
            <person name="Sisk P."/>
            <person name="Stolte C."/>
            <person name="Sykes S.N."/>
            <person name="Thomson T."/>
            <person name="Walk T."/>
            <person name="White J."/>
            <person name="Yandava C."/>
            <person name="Straight P."/>
            <person name="Clardy J."/>
            <person name="Hung D."/>
            <person name="Kolter R."/>
            <person name="Mekalanos J."/>
            <person name="Walker S."/>
            <person name="Walsh C.T."/>
            <person name="Wieland-Brown L.C."/>
            <person name="Haas B."/>
            <person name="Nusbaum C."/>
            <person name="Birren B."/>
        </authorList>
    </citation>
    <scope>NUCLEOTIDE SEQUENCE [LARGE SCALE GENOMIC DNA]</scope>
    <source>
        <strain evidence="1 2">ATCC 53653</strain>
    </source>
</reference>
<dbReference type="STRING" id="457427.SSOG_09129"/>
<dbReference type="Proteomes" id="UP000003963">
    <property type="component" value="Unassembled WGS sequence"/>
</dbReference>
<evidence type="ECO:0000313" key="2">
    <source>
        <dbReference type="Proteomes" id="UP000003963"/>
    </source>
</evidence>
<evidence type="ECO:0000313" key="1">
    <source>
        <dbReference type="EMBL" id="EFL29415.1"/>
    </source>
</evidence>
<dbReference type="HOGENOM" id="CLU_1694548_0_0_11"/>
<name>D9WWY7_9ACTN</name>